<comment type="caution">
    <text evidence="2">The sequence shown here is derived from an EMBL/GenBank/DDBJ whole genome shotgun (WGS) entry which is preliminary data.</text>
</comment>
<feature type="transmembrane region" description="Helical" evidence="1">
    <location>
        <begin position="161"/>
        <end position="185"/>
    </location>
</feature>
<keyword evidence="1" id="KW-1133">Transmembrane helix</keyword>
<feature type="transmembrane region" description="Helical" evidence="1">
    <location>
        <begin position="47"/>
        <end position="72"/>
    </location>
</feature>
<accession>A0ABP7VI24</accession>
<reference evidence="3" key="1">
    <citation type="journal article" date="2019" name="Int. J. Syst. Evol. Microbiol.">
        <title>The Global Catalogue of Microorganisms (GCM) 10K type strain sequencing project: providing services to taxonomists for standard genome sequencing and annotation.</title>
        <authorList>
            <consortium name="The Broad Institute Genomics Platform"/>
            <consortium name="The Broad Institute Genome Sequencing Center for Infectious Disease"/>
            <person name="Wu L."/>
            <person name="Ma J."/>
        </authorList>
    </citation>
    <scope>NUCLEOTIDE SEQUENCE [LARGE SCALE GENOMIC DNA]</scope>
    <source>
        <strain evidence="3">JCM 17069</strain>
    </source>
</reference>
<name>A0ABP7VI24_9FLAO</name>
<keyword evidence="1" id="KW-0472">Membrane</keyword>
<gene>
    <name evidence="2" type="ORF">GCM10022389_10300</name>
</gene>
<dbReference type="EMBL" id="BAABCT010000002">
    <property type="protein sequence ID" value="GAA4067274.1"/>
    <property type="molecule type" value="Genomic_DNA"/>
</dbReference>
<evidence type="ECO:0000313" key="2">
    <source>
        <dbReference type="EMBL" id="GAA4067274.1"/>
    </source>
</evidence>
<organism evidence="2 3">
    <name type="scientific">Flavobacterium cheonanense</name>
    <dbReference type="NCBI Taxonomy" id="706183"/>
    <lineage>
        <taxon>Bacteria</taxon>
        <taxon>Pseudomonadati</taxon>
        <taxon>Bacteroidota</taxon>
        <taxon>Flavobacteriia</taxon>
        <taxon>Flavobacteriales</taxon>
        <taxon>Flavobacteriaceae</taxon>
        <taxon>Flavobacterium</taxon>
    </lineage>
</organism>
<feature type="transmembrane region" description="Helical" evidence="1">
    <location>
        <begin position="117"/>
        <end position="141"/>
    </location>
</feature>
<feature type="transmembrane region" description="Helical" evidence="1">
    <location>
        <begin position="16"/>
        <end position="35"/>
    </location>
</feature>
<keyword evidence="1" id="KW-0812">Transmembrane</keyword>
<evidence type="ECO:0000256" key="1">
    <source>
        <dbReference type="SAM" id="Phobius"/>
    </source>
</evidence>
<feature type="transmembrane region" description="Helical" evidence="1">
    <location>
        <begin position="92"/>
        <end position="110"/>
    </location>
</feature>
<keyword evidence="3" id="KW-1185">Reference proteome</keyword>
<sequence>MTTILDFLLEFIRVDLIIGFGWYSIILFTLLLFSFRNELLKEFDKYACRTIVFLGILYGIVWFLASILNYFIEFDEEQKAQFIRRLTGKYSFGLWLQPLFWLGLTQLLRFQFVRKYLLLRLIICIFFILTFERFVIVYTSFQRDYLPSSWTLYNYGFGVTWWQIVLSALVKIVEFTLLVFVYRYLKNQKSLISNQKSND</sequence>
<evidence type="ECO:0000313" key="3">
    <source>
        <dbReference type="Proteomes" id="UP001500367"/>
    </source>
</evidence>
<dbReference type="RefSeq" id="WP_344815682.1">
    <property type="nucleotide sequence ID" value="NZ_BAABCT010000002.1"/>
</dbReference>
<protein>
    <submittedName>
        <fullName evidence="2">Uncharacterized protein</fullName>
    </submittedName>
</protein>
<dbReference type="Proteomes" id="UP001500367">
    <property type="component" value="Unassembled WGS sequence"/>
</dbReference>
<proteinExistence type="predicted"/>